<organism evidence="2 3">
    <name type="scientific">Candidatus Finniella inopinata</name>
    <dbReference type="NCBI Taxonomy" id="1696036"/>
    <lineage>
        <taxon>Bacteria</taxon>
        <taxon>Pseudomonadati</taxon>
        <taxon>Pseudomonadota</taxon>
        <taxon>Alphaproteobacteria</taxon>
        <taxon>Holosporales</taxon>
        <taxon>Candidatus Paracaedibacteraceae</taxon>
        <taxon>Candidatus Finniella</taxon>
    </lineage>
</organism>
<evidence type="ECO:0008006" key="4">
    <source>
        <dbReference type="Google" id="ProtNLM"/>
    </source>
</evidence>
<proteinExistence type="predicted"/>
<name>A0A4Q7DK22_9PROT</name>
<reference evidence="2 3" key="1">
    <citation type="submission" date="2018-10" db="EMBL/GenBank/DDBJ databases">
        <title>An updated phylogeny of the Alphaproteobacteria reveals that the parasitic Rickettsiales and Holosporales have independent origins.</title>
        <authorList>
            <person name="Munoz-Gomez S.A."/>
            <person name="Hess S."/>
            <person name="Burger G."/>
            <person name="Lang B.F."/>
            <person name="Susko E."/>
            <person name="Slamovits C.H."/>
            <person name="Roger A.J."/>
        </authorList>
    </citation>
    <scope>NUCLEOTIDE SEQUENCE [LARGE SCALE GENOMIC DNA]</scope>
    <source>
        <strain evidence="2">HOLO01</strain>
    </source>
</reference>
<dbReference type="AlphaFoldDB" id="A0A4Q7DK22"/>
<evidence type="ECO:0000256" key="1">
    <source>
        <dbReference type="SAM" id="MobiDB-lite"/>
    </source>
</evidence>
<dbReference type="OrthoDB" id="2985197at2"/>
<comment type="caution">
    <text evidence="2">The sequence shown here is derived from an EMBL/GenBank/DDBJ whole genome shotgun (WGS) entry which is preliminary data.</text>
</comment>
<sequence>MPLPTNKSRPSLPYEPDQSLPNNQRFDLLGKKPPTAEMLDAEFNAVTDDINLLAHAINEVEAGNIPGSSDPLNANKVLKTDGQGNLSFVLVNAAQLAPNAVVEASLSSQSVTTTKIGDGAVTQAKLADGSVQTRNLQESSVTTDKLADRVITSPKLASESVQRQHLVAYAVDTDELADNAVTTPKLGALAVTAEKLASSAVTTDKMANLAVTNPKIALKAIQTTNLDSQAAASGTVLMSQGSGNTTFQKVGSSSIDGSLITRGAVLGSTDGYTLSPQFLPVFSIFENLGPPSFGQWRGYNIRRVVIGGSGAPTPYSLRITFNGGYDSDEYDRYWLWNPGAYYSFHFRGDPSYPSHLPKNCDLIIPLNGQSNNKFLLYYYPETS</sequence>
<evidence type="ECO:0000313" key="2">
    <source>
        <dbReference type="EMBL" id="RZI46639.1"/>
    </source>
</evidence>
<evidence type="ECO:0000313" key="3">
    <source>
        <dbReference type="Proteomes" id="UP000293550"/>
    </source>
</evidence>
<dbReference type="EMBL" id="SCFB01000004">
    <property type="protein sequence ID" value="RZI46639.1"/>
    <property type="molecule type" value="Genomic_DNA"/>
</dbReference>
<accession>A0A4Q7DK22</accession>
<dbReference type="Proteomes" id="UP000293550">
    <property type="component" value="Unassembled WGS sequence"/>
</dbReference>
<keyword evidence="3" id="KW-1185">Reference proteome</keyword>
<feature type="region of interest" description="Disordered" evidence="1">
    <location>
        <begin position="1"/>
        <end position="30"/>
    </location>
</feature>
<protein>
    <recommendedName>
        <fullName evidence="4">Tail fiber protein</fullName>
    </recommendedName>
</protein>
<dbReference type="RefSeq" id="WP_130153735.1">
    <property type="nucleotide sequence ID" value="NZ_SCFB01000004.1"/>
</dbReference>
<gene>
    <name evidence="2" type="ORF">EQU50_03375</name>
</gene>